<feature type="signal peptide" evidence="1">
    <location>
        <begin position="1"/>
        <end position="20"/>
    </location>
</feature>
<proteinExistence type="predicted"/>
<gene>
    <name evidence="2" type="ORF">ACFPMF_12020</name>
</gene>
<reference evidence="3" key="1">
    <citation type="journal article" date="2019" name="Int. J. Syst. Evol. Microbiol.">
        <title>The Global Catalogue of Microorganisms (GCM) 10K type strain sequencing project: providing services to taxonomists for standard genome sequencing and annotation.</title>
        <authorList>
            <consortium name="The Broad Institute Genomics Platform"/>
            <consortium name="The Broad Institute Genome Sequencing Center for Infectious Disease"/>
            <person name="Wu L."/>
            <person name="Ma J."/>
        </authorList>
    </citation>
    <scope>NUCLEOTIDE SEQUENCE [LARGE SCALE GENOMIC DNA]</scope>
    <source>
        <strain evidence="3">CCUG 55250</strain>
    </source>
</reference>
<comment type="caution">
    <text evidence="2">The sequence shown here is derived from an EMBL/GenBank/DDBJ whole genome shotgun (WGS) entry which is preliminary data.</text>
</comment>
<name>A0ABW0IBY8_9BACT</name>
<organism evidence="2 3">
    <name type="scientific">Larkinella bovis</name>
    <dbReference type="NCBI Taxonomy" id="683041"/>
    <lineage>
        <taxon>Bacteria</taxon>
        <taxon>Pseudomonadati</taxon>
        <taxon>Bacteroidota</taxon>
        <taxon>Cytophagia</taxon>
        <taxon>Cytophagales</taxon>
        <taxon>Spirosomataceae</taxon>
        <taxon>Larkinella</taxon>
    </lineage>
</organism>
<evidence type="ECO:0000256" key="1">
    <source>
        <dbReference type="SAM" id="SignalP"/>
    </source>
</evidence>
<evidence type="ECO:0000313" key="2">
    <source>
        <dbReference type="EMBL" id="MFC5410040.1"/>
    </source>
</evidence>
<dbReference type="Proteomes" id="UP001596106">
    <property type="component" value="Unassembled WGS sequence"/>
</dbReference>
<dbReference type="RefSeq" id="WP_379844956.1">
    <property type="nucleotide sequence ID" value="NZ_JBHSMA010000003.1"/>
</dbReference>
<protein>
    <submittedName>
        <fullName evidence="2">PE-PGRS family protein</fullName>
    </submittedName>
</protein>
<sequence length="292" mass="32357">MQSRCLAASLLFLLFSCDLISPGSSKSDRFSGSPQKFPVQPGVVDEASGMVASRTMDDRLWVEQDGGNPAEISLMTTSGQLEKRFALSGIVNRDWEDLAIGPGPQEGVSYLYLADIGDNFKQNEVSYIYRFPEPKNVDESISGIERITFQYPDGPRDAEAVLLDPQTRDLWIVTKAEEKVRIYRLPYPQSTSQTIKADYQGELPLSLITGGSVSADGDEILLMSYLGAFHWRRKSGQSLADAMQKNSYKSLATDPVGTQSEAICFDKNANGYYTLPEKGNQASVTLNYYKRL</sequence>
<feature type="chain" id="PRO_5046438997" evidence="1">
    <location>
        <begin position="21"/>
        <end position="292"/>
    </location>
</feature>
<accession>A0ABW0IBY8</accession>
<keyword evidence="1" id="KW-0732">Signal</keyword>
<evidence type="ECO:0000313" key="3">
    <source>
        <dbReference type="Proteomes" id="UP001596106"/>
    </source>
</evidence>
<keyword evidence="3" id="KW-1185">Reference proteome</keyword>
<dbReference type="EMBL" id="JBHSMA010000003">
    <property type="protein sequence ID" value="MFC5410040.1"/>
    <property type="molecule type" value="Genomic_DNA"/>
</dbReference>
<dbReference type="PROSITE" id="PS51257">
    <property type="entry name" value="PROKAR_LIPOPROTEIN"/>
    <property type="match status" value="1"/>
</dbReference>